<feature type="compositionally biased region" description="Polar residues" evidence="8">
    <location>
        <begin position="275"/>
        <end position="289"/>
    </location>
</feature>
<dbReference type="EC" id="2.3.1.225" evidence="7"/>
<dbReference type="Pfam" id="PF01529">
    <property type="entry name" value="DHHC"/>
    <property type="match status" value="1"/>
</dbReference>
<proteinExistence type="inferred from homology"/>
<dbReference type="GO" id="GO:0016020">
    <property type="term" value="C:membrane"/>
    <property type="evidence" value="ECO:0007669"/>
    <property type="project" value="UniProtKB-SubCell"/>
</dbReference>
<feature type="transmembrane region" description="Helical" evidence="7">
    <location>
        <begin position="207"/>
        <end position="226"/>
    </location>
</feature>
<protein>
    <recommendedName>
        <fullName evidence="7">Palmitoyltransferase</fullName>
        <ecNumber evidence="7">2.3.1.225</ecNumber>
    </recommendedName>
</protein>
<evidence type="ECO:0000256" key="4">
    <source>
        <dbReference type="ARBA" id="ARBA00022989"/>
    </source>
</evidence>
<evidence type="ECO:0000256" key="2">
    <source>
        <dbReference type="ARBA" id="ARBA00022679"/>
    </source>
</evidence>
<accession>A0A8C9TIC5</accession>
<feature type="transmembrane region" description="Helical" evidence="7">
    <location>
        <begin position="70"/>
        <end position="89"/>
    </location>
</feature>
<evidence type="ECO:0000313" key="10">
    <source>
        <dbReference type="Ensembl" id="ENSSFOP00015050292.1"/>
    </source>
</evidence>
<evidence type="ECO:0000256" key="3">
    <source>
        <dbReference type="ARBA" id="ARBA00022692"/>
    </source>
</evidence>
<feature type="compositionally biased region" description="Basic residues" evidence="8">
    <location>
        <begin position="316"/>
        <end position="325"/>
    </location>
</feature>
<sequence length="502" mass="54666">MDLCSLHRNRTAPVSESGPRRGDLPLCARTNGWSWPPHPFQLLAWLLYVYFATVGFGVFVPLLPPHWIPAGYICTGVMFACHLFVHLSAVSVDPADGNVRAKSSRGPVPEFDRTKHAHVIENCHWPGKGHSKHCSACNKCVASFDHHCRWLNNCVGGRNYWLFLYSVISALLGVLLVVIVASYVLIKFFLDPSSLHSDKHVQVNNRTAVWFVFLPAVPVSGVGPALPALASITVTLGLVSVLLLAHLLGFHVYLMWNRLSTYDYIVLQRHRQDPQRSSGSVPDNDSSLPKASLPKVRCCPSQWGNAGGTSLNRANFGRKKKKKVRQVPAEVTKDRLMESSTGRGFPPEPDPHVAPVKYGLLFPAFPAHMSLPLLALMRVAGRTAKCNSDSAESLEEVPVVLAQLGSASLAKHRTPRTADPAPASQHSPFSVATQLLPSPQPRAKRTVSAPRSGKAAKLEIAAQGPDVYVSKSSGEPVGAVEELGQMEEGKKSISFRRGTPPL</sequence>
<dbReference type="Proteomes" id="UP000694397">
    <property type="component" value="Chromosome 5"/>
</dbReference>
<evidence type="ECO:0000256" key="5">
    <source>
        <dbReference type="ARBA" id="ARBA00023136"/>
    </source>
</evidence>
<keyword evidence="11" id="KW-1185">Reference proteome</keyword>
<dbReference type="PANTHER" id="PTHR22883">
    <property type="entry name" value="ZINC FINGER DHHC DOMAIN CONTAINING PROTEIN"/>
    <property type="match status" value="1"/>
</dbReference>
<evidence type="ECO:0000256" key="1">
    <source>
        <dbReference type="ARBA" id="ARBA00004141"/>
    </source>
</evidence>
<reference evidence="10" key="2">
    <citation type="submission" date="2025-08" db="UniProtKB">
        <authorList>
            <consortium name="Ensembl"/>
        </authorList>
    </citation>
    <scope>IDENTIFICATION</scope>
</reference>
<feature type="transmembrane region" description="Helical" evidence="7">
    <location>
        <begin position="42"/>
        <end position="63"/>
    </location>
</feature>
<comment type="domain">
    <text evidence="7">The DHHC domain is required for palmitoyltransferase activity.</text>
</comment>
<keyword evidence="4 7" id="KW-1133">Transmembrane helix</keyword>
<feature type="domain" description="Palmitoyltransferase DHHC" evidence="9">
    <location>
        <begin position="115"/>
        <end position="265"/>
    </location>
</feature>
<dbReference type="PANTHER" id="PTHR22883:SF8">
    <property type="entry name" value="PALMITOYLTRANSFERASE ZDHHC1"/>
    <property type="match status" value="1"/>
</dbReference>
<name>A0A8C9TIC5_SCLFO</name>
<dbReference type="OrthoDB" id="9909019at2759"/>
<organism evidence="10 11">
    <name type="scientific">Scleropages formosus</name>
    <name type="common">Asian bonytongue</name>
    <name type="synonym">Osteoglossum formosum</name>
    <dbReference type="NCBI Taxonomy" id="113540"/>
    <lineage>
        <taxon>Eukaryota</taxon>
        <taxon>Metazoa</taxon>
        <taxon>Chordata</taxon>
        <taxon>Craniata</taxon>
        <taxon>Vertebrata</taxon>
        <taxon>Euteleostomi</taxon>
        <taxon>Actinopterygii</taxon>
        <taxon>Neopterygii</taxon>
        <taxon>Teleostei</taxon>
        <taxon>Osteoglossocephala</taxon>
        <taxon>Osteoglossomorpha</taxon>
        <taxon>Osteoglossiformes</taxon>
        <taxon>Osteoglossidae</taxon>
        <taxon>Scleropages</taxon>
    </lineage>
</organism>
<dbReference type="PROSITE" id="PS50216">
    <property type="entry name" value="DHHC"/>
    <property type="match status" value="1"/>
</dbReference>
<dbReference type="AlphaFoldDB" id="A0A8C9TIC5"/>
<dbReference type="InterPro" id="IPR001594">
    <property type="entry name" value="Palmitoyltrfase_DHHC"/>
</dbReference>
<evidence type="ECO:0000256" key="6">
    <source>
        <dbReference type="ARBA" id="ARBA00023315"/>
    </source>
</evidence>
<evidence type="ECO:0000256" key="8">
    <source>
        <dbReference type="SAM" id="MobiDB-lite"/>
    </source>
</evidence>
<comment type="similarity">
    <text evidence="7">Belongs to the DHHC palmitoyltransferase family.</text>
</comment>
<feature type="region of interest" description="Disordered" evidence="8">
    <location>
        <begin position="467"/>
        <end position="502"/>
    </location>
</feature>
<dbReference type="GO" id="GO:0006612">
    <property type="term" value="P:protein targeting to membrane"/>
    <property type="evidence" value="ECO:0007669"/>
    <property type="project" value="TreeGrafter"/>
</dbReference>
<dbReference type="GeneTree" id="ENSGT00940000159191"/>
<reference evidence="10 11" key="1">
    <citation type="submission" date="2019-04" db="EMBL/GenBank/DDBJ databases">
        <authorList>
            <consortium name="Wellcome Sanger Institute Data Sharing"/>
        </authorList>
    </citation>
    <scope>NUCLEOTIDE SEQUENCE [LARGE SCALE GENOMIC DNA]</scope>
</reference>
<evidence type="ECO:0000256" key="7">
    <source>
        <dbReference type="RuleBase" id="RU079119"/>
    </source>
</evidence>
<comment type="catalytic activity">
    <reaction evidence="7">
        <text>L-cysteinyl-[protein] + hexadecanoyl-CoA = S-hexadecanoyl-L-cysteinyl-[protein] + CoA</text>
        <dbReference type="Rhea" id="RHEA:36683"/>
        <dbReference type="Rhea" id="RHEA-COMP:10131"/>
        <dbReference type="Rhea" id="RHEA-COMP:11032"/>
        <dbReference type="ChEBI" id="CHEBI:29950"/>
        <dbReference type="ChEBI" id="CHEBI:57287"/>
        <dbReference type="ChEBI" id="CHEBI:57379"/>
        <dbReference type="ChEBI" id="CHEBI:74151"/>
        <dbReference type="EC" id="2.3.1.225"/>
    </reaction>
</comment>
<dbReference type="GO" id="GO:0019706">
    <property type="term" value="F:protein-cysteine S-palmitoyltransferase activity"/>
    <property type="evidence" value="ECO:0007669"/>
    <property type="project" value="UniProtKB-EC"/>
</dbReference>
<evidence type="ECO:0000313" key="11">
    <source>
        <dbReference type="Proteomes" id="UP000694397"/>
    </source>
</evidence>
<dbReference type="GO" id="GO:0005794">
    <property type="term" value="C:Golgi apparatus"/>
    <property type="evidence" value="ECO:0007669"/>
    <property type="project" value="TreeGrafter"/>
</dbReference>
<feature type="region of interest" description="Disordered" evidence="8">
    <location>
        <begin position="1"/>
        <end position="20"/>
    </location>
</feature>
<keyword evidence="6 7" id="KW-0012">Acyltransferase</keyword>
<feature type="region of interest" description="Disordered" evidence="8">
    <location>
        <begin position="310"/>
        <end position="329"/>
    </location>
</feature>
<keyword evidence="2 7" id="KW-0808">Transferase</keyword>
<dbReference type="InterPro" id="IPR039859">
    <property type="entry name" value="PFA4/ZDH16/20/ERF2-like"/>
</dbReference>
<evidence type="ECO:0000259" key="9">
    <source>
        <dbReference type="Pfam" id="PF01529"/>
    </source>
</evidence>
<feature type="region of interest" description="Disordered" evidence="8">
    <location>
        <begin position="274"/>
        <end position="295"/>
    </location>
</feature>
<feature type="transmembrane region" description="Helical" evidence="7">
    <location>
        <begin position="232"/>
        <end position="254"/>
    </location>
</feature>
<dbReference type="Ensembl" id="ENSSFOT00015081838.1">
    <property type="protein sequence ID" value="ENSSFOP00015050292.1"/>
    <property type="gene ID" value="ENSSFOG00015032640.1"/>
</dbReference>
<dbReference type="GO" id="GO:0005783">
    <property type="term" value="C:endoplasmic reticulum"/>
    <property type="evidence" value="ECO:0007669"/>
    <property type="project" value="TreeGrafter"/>
</dbReference>
<comment type="subcellular location">
    <subcellularLocation>
        <location evidence="1">Membrane</location>
        <topology evidence="1">Multi-pass membrane protein</topology>
    </subcellularLocation>
</comment>
<reference evidence="10" key="3">
    <citation type="submission" date="2025-09" db="UniProtKB">
        <authorList>
            <consortium name="Ensembl"/>
        </authorList>
    </citation>
    <scope>IDENTIFICATION</scope>
</reference>
<keyword evidence="5 7" id="KW-0472">Membrane</keyword>
<keyword evidence="3 7" id="KW-0812">Transmembrane</keyword>
<gene>
    <name evidence="10" type="primary">ZDHHC1</name>
    <name evidence="10" type="synonym">zdhhc1</name>
</gene>
<feature type="transmembrane region" description="Helical" evidence="7">
    <location>
        <begin position="160"/>
        <end position="186"/>
    </location>
</feature>